<dbReference type="SMART" id="SM00268">
    <property type="entry name" value="ACTIN"/>
    <property type="match status" value="1"/>
</dbReference>
<proteinExistence type="inferred from homology"/>
<dbReference type="Pfam" id="PF00022">
    <property type="entry name" value="Actin"/>
    <property type="match status" value="2"/>
</dbReference>
<sequence>MTDSQTIVIDVGKYSVKAGLSGDASKLSSPEAYRAVELLELQNAAYLPEGEFSREQLETLYANIFKSLDISPSGQTVVLSEPLSISNRQRELVTQLMFETYNVTSMFSHLDACLALYGTGRASGIVVDVGCNTTRAIPIYDGYPIQTAAKETPVGGEDITELVLRLLTNANPTLNTITVDIARTVKERLALCPATPLDMSQTAHTERTFTLPDDTVLTVKSAHAEAGEALFTPSRVNGLGKNIIGIDDLVHAAYMAAPSDYRSELVKSISICGGGSMIKDIPDRLEAEVLARIPHPDTCILCPPDRGEAVWLGGSILASLKSFSQVALTKRDYDEVGPSIVHRKN</sequence>
<dbReference type="CDD" id="cd10169">
    <property type="entry name" value="ASKHA_NBD_actin-like"/>
    <property type="match status" value="1"/>
</dbReference>
<dbReference type="Gene3D" id="3.30.420.40">
    <property type="match status" value="2"/>
</dbReference>
<dbReference type="Gene3D" id="3.90.640.10">
    <property type="entry name" value="Actin, Chain A, domain 4"/>
    <property type="match status" value="1"/>
</dbReference>
<dbReference type="OrthoDB" id="74201at2759"/>
<dbReference type="AlphaFoldDB" id="A0A8J6E1S8"/>
<comment type="caution">
    <text evidence="2">The sequence shown here is derived from an EMBL/GenBank/DDBJ whole genome shotgun (WGS) entry which is preliminary data.</text>
</comment>
<dbReference type="PANTHER" id="PTHR11937">
    <property type="entry name" value="ACTIN"/>
    <property type="match status" value="1"/>
</dbReference>
<evidence type="ECO:0000256" key="1">
    <source>
        <dbReference type="RuleBase" id="RU000487"/>
    </source>
</evidence>
<protein>
    <submittedName>
        <fullName evidence="2">Actin-related protein</fullName>
    </submittedName>
</protein>
<name>A0A8J6E1S8_9EUKA</name>
<dbReference type="EMBL" id="JAHDYR010000025">
    <property type="protein sequence ID" value="KAG9393431.1"/>
    <property type="molecule type" value="Genomic_DNA"/>
</dbReference>
<organism evidence="2 3">
    <name type="scientific">Carpediemonas membranifera</name>
    <dbReference type="NCBI Taxonomy" id="201153"/>
    <lineage>
        <taxon>Eukaryota</taxon>
        <taxon>Metamonada</taxon>
        <taxon>Carpediemonas-like organisms</taxon>
        <taxon>Carpediemonas</taxon>
    </lineage>
</organism>
<reference evidence="2" key="1">
    <citation type="submission" date="2021-05" db="EMBL/GenBank/DDBJ databases">
        <title>A free-living protist that lacks canonical eukaryotic 1 DNA replication and segregation systems.</title>
        <authorList>
            <person name="Salas-Leiva D.E."/>
            <person name="Tromer E.C."/>
            <person name="Curtis B.A."/>
            <person name="Jerlstrom-Hultqvist J."/>
            <person name="Kolisko M."/>
            <person name="Yi Z."/>
            <person name="Salas-Leiva J.S."/>
            <person name="Gallot-Lavallee L."/>
            <person name="Kops G.J.P.L."/>
            <person name="Archibald J.M."/>
            <person name="Simpson A.G.B."/>
            <person name="Roger A.J."/>
        </authorList>
    </citation>
    <scope>NUCLEOTIDE SEQUENCE</scope>
    <source>
        <strain evidence="2">BICM</strain>
    </source>
</reference>
<gene>
    <name evidence="2" type="ORF">J8273_3569</name>
</gene>
<dbReference type="SUPFAM" id="SSF53067">
    <property type="entry name" value="Actin-like ATPase domain"/>
    <property type="match status" value="2"/>
</dbReference>
<accession>A0A8J6E1S8</accession>
<evidence type="ECO:0000313" key="2">
    <source>
        <dbReference type="EMBL" id="KAG9393431.1"/>
    </source>
</evidence>
<dbReference type="InterPro" id="IPR004000">
    <property type="entry name" value="Actin"/>
</dbReference>
<dbReference type="InterPro" id="IPR043129">
    <property type="entry name" value="ATPase_NBD"/>
</dbReference>
<keyword evidence="3" id="KW-1185">Reference proteome</keyword>
<comment type="similarity">
    <text evidence="1">Belongs to the actin family.</text>
</comment>
<dbReference type="Proteomes" id="UP000717585">
    <property type="component" value="Unassembled WGS sequence"/>
</dbReference>
<dbReference type="PRINTS" id="PR00190">
    <property type="entry name" value="ACTIN"/>
</dbReference>
<evidence type="ECO:0000313" key="3">
    <source>
        <dbReference type="Proteomes" id="UP000717585"/>
    </source>
</evidence>